<evidence type="ECO:0000313" key="5">
    <source>
        <dbReference type="Proteomes" id="UP001055439"/>
    </source>
</evidence>
<keyword evidence="5" id="KW-1185">Reference proteome</keyword>
<feature type="region of interest" description="Disordered" evidence="2">
    <location>
        <begin position="1430"/>
        <end position="1457"/>
    </location>
</feature>
<dbReference type="PROSITE" id="PS50994">
    <property type="entry name" value="INTEGRASE"/>
    <property type="match status" value="1"/>
</dbReference>
<feature type="compositionally biased region" description="Basic residues" evidence="2">
    <location>
        <begin position="393"/>
        <end position="413"/>
    </location>
</feature>
<dbReference type="Gene3D" id="3.10.10.10">
    <property type="entry name" value="HIV Type 1 Reverse Transcriptase, subunit A, domain 1"/>
    <property type="match status" value="1"/>
</dbReference>
<name>A0A9E7I3K0_9LILI</name>
<keyword evidence="1" id="KW-0175">Coiled coil</keyword>
<evidence type="ECO:0000256" key="2">
    <source>
        <dbReference type="SAM" id="MobiDB-lite"/>
    </source>
</evidence>
<dbReference type="InterPro" id="IPR012337">
    <property type="entry name" value="RNaseH-like_sf"/>
</dbReference>
<feature type="coiled-coil region" evidence="1">
    <location>
        <begin position="1271"/>
        <end position="1298"/>
    </location>
</feature>
<dbReference type="InterPro" id="IPR043502">
    <property type="entry name" value="DNA/RNA_pol_sf"/>
</dbReference>
<dbReference type="OrthoDB" id="780941at2759"/>
<feature type="region of interest" description="Disordered" evidence="2">
    <location>
        <begin position="222"/>
        <end position="252"/>
    </location>
</feature>
<dbReference type="GO" id="GO:0015074">
    <property type="term" value="P:DNA integration"/>
    <property type="evidence" value="ECO:0007669"/>
    <property type="project" value="InterPro"/>
</dbReference>
<dbReference type="GO" id="GO:0003676">
    <property type="term" value="F:nucleic acid binding"/>
    <property type="evidence" value="ECO:0007669"/>
    <property type="project" value="InterPro"/>
</dbReference>
<dbReference type="InterPro" id="IPR041588">
    <property type="entry name" value="Integrase_H2C2"/>
</dbReference>
<reference evidence="4" key="1">
    <citation type="submission" date="2022-05" db="EMBL/GenBank/DDBJ databases">
        <title>The Musa troglodytarum L. genome provides insights into the mechanism of non-climacteric behaviour and enrichment of carotenoids.</title>
        <authorList>
            <person name="Wang J."/>
        </authorList>
    </citation>
    <scope>NUCLEOTIDE SEQUENCE</scope>
    <source>
        <tissue evidence="4">Leaf</tissue>
    </source>
</reference>
<dbReference type="InterPro" id="IPR036397">
    <property type="entry name" value="RNaseH_sf"/>
</dbReference>
<protein>
    <submittedName>
        <fullName evidence="4">Retrotransposon protein</fullName>
    </submittedName>
</protein>
<dbReference type="Proteomes" id="UP001055439">
    <property type="component" value="Chromosome 8"/>
</dbReference>
<dbReference type="Gene3D" id="3.30.420.10">
    <property type="entry name" value="Ribonuclease H-like superfamily/Ribonuclease H"/>
    <property type="match status" value="1"/>
</dbReference>
<gene>
    <name evidence="4" type="ORF">MUK42_37278</name>
</gene>
<accession>A0A9E7I3K0</accession>
<dbReference type="InterPro" id="IPR001584">
    <property type="entry name" value="Integrase_cat-core"/>
</dbReference>
<feature type="domain" description="Integrase catalytic" evidence="3">
    <location>
        <begin position="1683"/>
        <end position="1850"/>
    </location>
</feature>
<evidence type="ECO:0000256" key="1">
    <source>
        <dbReference type="SAM" id="Coils"/>
    </source>
</evidence>
<dbReference type="SUPFAM" id="SSF53098">
    <property type="entry name" value="Ribonuclease H-like"/>
    <property type="match status" value="1"/>
</dbReference>
<dbReference type="Pfam" id="PF17921">
    <property type="entry name" value="Integrase_H2C2"/>
    <property type="match status" value="1"/>
</dbReference>
<dbReference type="SUPFAM" id="SSF56672">
    <property type="entry name" value="DNA/RNA polymerases"/>
    <property type="match status" value="1"/>
</dbReference>
<dbReference type="PANTHER" id="PTHR48475">
    <property type="entry name" value="RIBONUCLEASE H"/>
    <property type="match status" value="1"/>
</dbReference>
<organism evidence="4 5">
    <name type="scientific">Musa troglodytarum</name>
    <name type="common">fe'i banana</name>
    <dbReference type="NCBI Taxonomy" id="320322"/>
    <lineage>
        <taxon>Eukaryota</taxon>
        <taxon>Viridiplantae</taxon>
        <taxon>Streptophyta</taxon>
        <taxon>Embryophyta</taxon>
        <taxon>Tracheophyta</taxon>
        <taxon>Spermatophyta</taxon>
        <taxon>Magnoliopsida</taxon>
        <taxon>Liliopsida</taxon>
        <taxon>Zingiberales</taxon>
        <taxon>Musaceae</taxon>
        <taxon>Musa</taxon>
    </lineage>
</organism>
<proteinExistence type="predicted"/>
<evidence type="ECO:0000313" key="4">
    <source>
        <dbReference type="EMBL" id="URE41304.1"/>
    </source>
</evidence>
<feature type="compositionally biased region" description="Basic and acidic residues" evidence="2">
    <location>
        <begin position="1438"/>
        <end position="1452"/>
    </location>
</feature>
<dbReference type="Gene3D" id="1.10.340.70">
    <property type="match status" value="1"/>
</dbReference>
<dbReference type="CDD" id="cd00303">
    <property type="entry name" value="retropepsin_like"/>
    <property type="match status" value="1"/>
</dbReference>
<feature type="region of interest" description="Disordered" evidence="2">
    <location>
        <begin position="1"/>
        <end position="32"/>
    </location>
</feature>
<evidence type="ECO:0000259" key="3">
    <source>
        <dbReference type="PROSITE" id="PS50994"/>
    </source>
</evidence>
<dbReference type="PANTHER" id="PTHR48475:SF2">
    <property type="entry name" value="RIBONUCLEASE H"/>
    <property type="match status" value="1"/>
</dbReference>
<dbReference type="EMBL" id="CP097510">
    <property type="protein sequence ID" value="URE41304.1"/>
    <property type="molecule type" value="Genomic_DNA"/>
</dbReference>
<dbReference type="InterPro" id="IPR005162">
    <property type="entry name" value="Retrotrans_gag_dom"/>
</dbReference>
<sequence>MTFAPTTRQVDHGTDLRGQVRTPPTDVTGSMANLSVGGVGRSTLRPALLQRGAVTRRRQAGAGAIDRPEPYRDDPPVPGFCAARPSNSLNARFAACLLVHILGNVFCYVLRRVTILSPSQDWNPGCTWWMGLRYIAGPRLTLCDAYVAGASRLRQSKLSPIEATSAKSVACAAGKQFEQAAKKLCNLAMAKHRGESSKMGQAGLLPQAAAGGLHVQTRSLTAGAAHEEQARRRNPGASGRKSHREGHGGGNRLDVLEASLDELYQGQTRKKKAESRIDKVEALDSVQHLQDLLQCSQEALNAGKQHQRCANTKLRARPTLLWGHQSINSDYVSERRCKALVENPSVRVDTWDDLKRERKLRQLHQTTSIRDYRRKAYRLCFFRGPEEEEAVHRNHQSRHPHRKEPRGEQRKKRDVSCAADHTVYGTSIYPPKPDKGKAGDEKVAKTRMDNKSEEAMTMVDTGATHNFVAGREAKRLGLILEKNPSRMKAQRSLHQDRIVGGRTNMMAVPLDDFQVILGMEFMHAAKLVPMPFLDSICLMGGSPTTISVAIEEGEPCGGKCLKEFEDVMPRVENFTATQAETTIPHAPSRMKLLSGGLIRGSKAPFELRWESRLCVDYRSLNKVTVKNKYPIPLIADFRTLEEHIEHLRTIFKILFLGHRIGGSIRMDKAKVQAIVVANSKEARNSTMSSLKKEQPWRWSDKCCHFGRTGAQIADYGKPLKSIWMLDFAVGVLMREGHPVAYESQGDGGGDPRYGMDNIALSYFGLKETLPKRARWRDFLAEFDMAMEYKPEKQMSGVVNAMQLEARGQTSRLQSNFLSGSRMVTLMQLFQEGKARRFWVQEGLVYTKGNRVYVPRVDNLRRHPGIHRTLALMERAFYWPKMGTDVEEYVGQPLRAERPAILDRALQIDNSRRLLTLWLLDIQGVVHPHIARAYLEKRPKDEEVGRLGKATREYKVGDLVLVKLNPSLQFFRNKVHKGLMHNVFHAGNLKAYHSDPQDASRLETILADREDKTTQWSEQIEYLVNEDTLRHEEAAIKAYQRWGECHERSSHTRGNFVQRSVPAASETIAHCICLNIQKNSSVFVRATDFCQPSQHPGTPASLFARRRDLSVARCSSVTLCGRVCRKGASRLRQSQLSPIETILAKCVTPGSTCSALNNTWTKGRFRVAPRRRDDPASTADRYWSLFNDSGLHPPSRVRRFLPLLPTVRTRKCPPLPRLLQRREATLEAGTLPRIMRRSRTIFPASCPIQDGTRALENLDIPPEPEAVSSDSMDLFRAQLRSIAQRLDEVQRDVRKSKEEQRKCPRVPFAATYGIGDRTSDALMCRAFPTTLKGSARTWYSTLKSGTVTSFEQLAKDFELYFLAFARPKPSVALLLGLKQKEDEPLSHFELSLTPPIVVSWSLVERPPASIAEMLQRASQYVAAEPWMGHSTPSRAGTITRRESPHQGRREGHPDQYVPGPPPPLLNVSRTQIFLQIKAGMLEPPSDEGGGRPTNLRQVLSKFGVAAPPKMVGGAIHPCPDFISELAPVRGADLSGATDSPRTMRRIRALLAARHYDPTMSRPEVPERAGGPAREEHSEVEELAHQSVAIMEIGDLGVPTSPPTWIQEDEVKARRLRRTLAWYCEIGDRLYKRSFSHPLLRCLDPDEAKVILAEVHGGTCGEHMGDAKAFVTVRHLPTPSLCPVAPHCPAHLHGLRLALRAMGDGSFGSVPPGVRRRYIIVGIDYFTKWVEAEPLATITAKRVEQFVWKNIVTRFGLPSVIITDNGTQFASTRFREFCASYRIQLRFSSVAHPQTNGLAEVTNRSILDGLRKRTSEARSSWVDELPNILWSLRTTPKTASGESPYSLAFSVEVVLPAELVIPTIWVENYEESTSTQGVRAGLDLLEERRVDAHKDKVRPRPLGMGDLVLRKAEVSDPAHSRGKLAPKWEGPYRVIGVVRPGTFRLATMAGQQLKYFV</sequence>
<feature type="region of interest" description="Disordered" evidence="2">
    <location>
        <begin position="388"/>
        <end position="417"/>
    </location>
</feature>
<dbReference type="Pfam" id="PF03732">
    <property type="entry name" value="Retrotrans_gag"/>
    <property type="match status" value="1"/>
</dbReference>
<dbReference type="Pfam" id="PF00665">
    <property type="entry name" value="rve"/>
    <property type="match status" value="1"/>
</dbReference>